<sequence length="58" mass="6840">MAVQYQSPANTSVRLHKYDATSGPPYLGYWQRWQASRFLKFWCWHAAHSQSPPVQLIF</sequence>
<proteinExistence type="predicted"/>
<evidence type="ECO:0000313" key="1">
    <source>
        <dbReference type="EMBL" id="MBX67208.1"/>
    </source>
</evidence>
<dbReference type="AlphaFoldDB" id="A0A2P2QJK4"/>
<protein>
    <submittedName>
        <fullName evidence="1">Uncharacterized protein</fullName>
    </submittedName>
</protein>
<name>A0A2P2QJK4_RHIMU</name>
<reference evidence="1" key="1">
    <citation type="submission" date="2018-02" db="EMBL/GenBank/DDBJ databases">
        <title>Rhizophora mucronata_Transcriptome.</title>
        <authorList>
            <person name="Meera S.P."/>
            <person name="Sreeshan A."/>
            <person name="Augustine A."/>
        </authorList>
    </citation>
    <scope>NUCLEOTIDE SEQUENCE</scope>
    <source>
        <tissue evidence="1">Leaf</tissue>
    </source>
</reference>
<dbReference type="EMBL" id="GGEC01086724">
    <property type="protein sequence ID" value="MBX67208.1"/>
    <property type="molecule type" value="Transcribed_RNA"/>
</dbReference>
<organism evidence="1">
    <name type="scientific">Rhizophora mucronata</name>
    <name type="common">Asiatic mangrove</name>
    <dbReference type="NCBI Taxonomy" id="61149"/>
    <lineage>
        <taxon>Eukaryota</taxon>
        <taxon>Viridiplantae</taxon>
        <taxon>Streptophyta</taxon>
        <taxon>Embryophyta</taxon>
        <taxon>Tracheophyta</taxon>
        <taxon>Spermatophyta</taxon>
        <taxon>Magnoliopsida</taxon>
        <taxon>eudicotyledons</taxon>
        <taxon>Gunneridae</taxon>
        <taxon>Pentapetalae</taxon>
        <taxon>rosids</taxon>
        <taxon>fabids</taxon>
        <taxon>Malpighiales</taxon>
        <taxon>Rhizophoraceae</taxon>
        <taxon>Rhizophora</taxon>
    </lineage>
</organism>
<accession>A0A2P2QJK4</accession>